<protein>
    <submittedName>
        <fullName evidence="2">Uncharacterized protein</fullName>
    </submittedName>
</protein>
<name>A0A8J3V8H7_9ACTN</name>
<reference evidence="2" key="1">
    <citation type="submission" date="2021-01" db="EMBL/GenBank/DDBJ databases">
        <title>Whole genome shotgun sequence of Planotetraspora thailandica NBRC 104271.</title>
        <authorList>
            <person name="Komaki H."/>
            <person name="Tamura T."/>
        </authorList>
    </citation>
    <scope>NUCLEOTIDE SEQUENCE</scope>
    <source>
        <strain evidence="2">NBRC 104271</strain>
    </source>
</reference>
<organism evidence="2 3">
    <name type="scientific">Planotetraspora thailandica</name>
    <dbReference type="NCBI Taxonomy" id="487172"/>
    <lineage>
        <taxon>Bacteria</taxon>
        <taxon>Bacillati</taxon>
        <taxon>Actinomycetota</taxon>
        <taxon>Actinomycetes</taxon>
        <taxon>Streptosporangiales</taxon>
        <taxon>Streptosporangiaceae</taxon>
        <taxon>Planotetraspora</taxon>
    </lineage>
</organism>
<gene>
    <name evidence="2" type="ORF">Pth03_52250</name>
</gene>
<evidence type="ECO:0000313" key="2">
    <source>
        <dbReference type="EMBL" id="GII56836.1"/>
    </source>
</evidence>
<feature type="compositionally biased region" description="Basic and acidic residues" evidence="1">
    <location>
        <begin position="54"/>
        <end position="64"/>
    </location>
</feature>
<proteinExistence type="predicted"/>
<accession>A0A8J3V8H7</accession>
<feature type="region of interest" description="Disordered" evidence="1">
    <location>
        <begin position="50"/>
        <end position="76"/>
    </location>
</feature>
<dbReference type="EMBL" id="BOOR01000042">
    <property type="protein sequence ID" value="GII56836.1"/>
    <property type="molecule type" value="Genomic_DNA"/>
</dbReference>
<dbReference type="Proteomes" id="UP000605992">
    <property type="component" value="Unassembled WGS sequence"/>
</dbReference>
<keyword evidence="3" id="KW-1185">Reference proteome</keyword>
<comment type="caution">
    <text evidence="2">The sequence shown here is derived from an EMBL/GenBank/DDBJ whole genome shotgun (WGS) entry which is preliminary data.</text>
</comment>
<evidence type="ECO:0000313" key="3">
    <source>
        <dbReference type="Proteomes" id="UP000605992"/>
    </source>
</evidence>
<dbReference type="AlphaFoldDB" id="A0A8J3V8H7"/>
<sequence>MPQNGCISPYARKYAPAAVTTADSGAPRSCAIAISIGGIRNLSSVLTNATSRSSRGEPCREGAREAGAVIASRPGR</sequence>
<evidence type="ECO:0000256" key="1">
    <source>
        <dbReference type="SAM" id="MobiDB-lite"/>
    </source>
</evidence>